<organism evidence="3 4">
    <name type="scientific">Duganella violaceipulchra</name>
    <dbReference type="NCBI Taxonomy" id="2849652"/>
    <lineage>
        <taxon>Bacteria</taxon>
        <taxon>Pseudomonadati</taxon>
        <taxon>Pseudomonadota</taxon>
        <taxon>Betaproteobacteria</taxon>
        <taxon>Burkholderiales</taxon>
        <taxon>Oxalobacteraceae</taxon>
        <taxon>Telluria group</taxon>
        <taxon>Duganella</taxon>
    </lineage>
</organism>
<feature type="signal peptide" evidence="1">
    <location>
        <begin position="1"/>
        <end position="39"/>
    </location>
</feature>
<dbReference type="Proteomes" id="UP001155901">
    <property type="component" value="Unassembled WGS sequence"/>
</dbReference>
<evidence type="ECO:0000313" key="3">
    <source>
        <dbReference type="EMBL" id="MBV6320404.1"/>
    </source>
</evidence>
<feature type="chain" id="PRO_5041214963" evidence="1">
    <location>
        <begin position="40"/>
        <end position="219"/>
    </location>
</feature>
<dbReference type="EMBL" id="JAHTGR010000002">
    <property type="protein sequence ID" value="MBV6320404.1"/>
    <property type="molecule type" value="Genomic_DNA"/>
</dbReference>
<evidence type="ECO:0000259" key="2">
    <source>
        <dbReference type="Pfam" id="PF07589"/>
    </source>
</evidence>
<dbReference type="NCBIfam" id="TIGR02595">
    <property type="entry name" value="PEP_CTERM"/>
    <property type="match status" value="1"/>
</dbReference>
<gene>
    <name evidence="3" type="ORF">KVP70_05600</name>
</gene>
<reference evidence="3" key="1">
    <citation type="submission" date="2021-07" db="EMBL/GenBank/DDBJ databases">
        <title>Characterization of violacein-producing bacteria and related species.</title>
        <authorList>
            <person name="Wilson H.S."/>
            <person name="De Leon M.E."/>
        </authorList>
    </citation>
    <scope>NUCLEOTIDE SEQUENCE</scope>
    <source>
        <strain evidence="3">HSC-15S17</strain>
    </source>
</reference>
<feature type="domain" description="Ice-binding protein C-terminal" evidence="2">
    <location>
        <begin position="192"/>
        <end position="215"/>
    </location>
</feature>
<keyword evidence="1" id="KW-0732">Signal</keyword>
<dbReference type="InterPro" id="IPR013424">
    <property type="entry name" value="Ice-binding_C"/>
</dbReference>
<protein>
    <submittedName>
        <fullName evidence="3">PEP-CTERM sorting domain-containing protein</fullName>
    </submittedName>
</protein>
<name>A0AA41H944_9BURK</name>
<accession>A0AA41H944</accession>
<evidence type="ECO:0000313" key="4">
    <source>
        <dbReference type="Proteomes" id="UP001155901"/>
    </source>
</evidence>
<proteinExistence type="predicted"/>
<dbReference type="AlphaFoldDB" id="A0AA41H944"/>
<dbReference type="Pfam" id="PF07589">
    <property type="entry name" value="PEP-CTERM"/>
    <property type="match status" value="1"/>
</dbReference>
<evidence type="ECO:0000256" key="1">
    <source>
        <dbReference type="SAM" id="SignalP"/>
    </source>
</evidence>
<dbReference type="PROSITE" id="PS51257">
    <property type="entry name" value="PROKAR_LIPOPROTEIN"/>
    <property type="match status" value="1"/>
</dbReference>
<sequence length="219" mass="22815">MAQRHPTSTTGETVMKSSIKTMLSVFTFAAGCSAPLAFADTITFDNADLTSVAIRPTIFTTQGFVFTSLDYEAIGGGVAPFGNGTNVLKFAAYDIVSGTPSNAVTFRRQDAALFNLNSLEFSPGDYAGNDVKMGIKGVFANGSTVSGYLQAHNGGGLTPVDFDGWNGLASVVLTGNFLSPGYVQVDNINVTAVPEPSSYAMLFGGLALLGVVGRRAKRA</sequence>
<comment type="caution">
    <text evidence="3">The sequence shown here is derived from an EMBL/GenBank/DDBJ whole genome shotgun (WGS) entry which is preliminary data.</text>
</comment>